<evidence type="ECO:0000259" key="1">
    <source>
        <dbReference type="Pfam" id="PF13883"/>
    </source>
</evidence>
<dbReference type="InterPro" id="IPR012349">
    <property type="entry name" value="Split_barrel_FMN-bd"/>
</dbReference>
<dbReference type="InterPro" id="IPR055343">
    <property type="entry name" value="CREG_beta-barrel"/>
</dbReference>
<proteinExistence type="predicted"/>
<gene>
    <name evidence="2" type="ORF">KC19_2G026800</name>
</gene>
<evidence type="ECO:0000313" key="3">
    <source>
        <dbReference type="Proteomes" id="UP000822688"/>
    </source>
</evidence>
<organism evidence="2 3">
    <name type="scientific">Ceratodon purpureus</name>
    <name type="common">Fire moss</name>
    <name type="synonym">Dicranum purpureum</name>
    <dbReference type="NCBI Taxonomy" id="3225"/>
    <lineage>
        <taxon>Eukaryota</taxon>
        <taxon>Viridiplantae</taxon>
        <taxon>Streptophyta</taxon>
        <taxon>Embryophyta</taxon>
        <taxon>Bryophyta</taxon>
        <taxon>Bryophytina</taxon>
        <taxon>Bryopsida</taxon>
        <taxon>Dicranidae</taxon>
        <taxon>Pseudoditrichales</taxon>
        <taxon>Ditrichaceae</taxon>
        <taxon>Ceratodon</taxon>
    </lineage>
</organism>
<dbReference type="GO" id="GO:0005737">
    <property type="term" value="C:cytoplasm"/>
    <property type="evidence" value="ECO:0007669"/>
    <property type="project" value="UniProtKB-ARBA"/>
</dbReference>
<dbReference type="Proteomes" id="UP000822688">
    <property type="component" value="Chromosome 2"/>
</dbReference>
<dbReference type="Pfam" id="PF13883">
    <property type="entry name" value="CREG_beta-barrel"/>
    <property type="match status" value="1"/>
</dbReference>
<name>A0A8T0IPG1_CERPU</name>
<accession>A0A8T0IPG1</accession>
<reference evidence="2" key="1">
    <citation type="submission" date="2020-06" db="EMBL/GenBank/DDBJ databases">
        <title>WGS assembly of Ceratodon purpureus strain R40.</title>
        <authorList>
            <person name="Carey S.B."/>
            <person name="Jenkins J."/>
            <person name="Shu S."/>
            <person name="Lovell J.T."/>
            <person name="Sreedasyam A."/>
            <person name="Maumus F."/>
            <person name="Tiley G.P."/>
            <person name="Fernandez-Pozo N."/>
            <person name="Barry K."/>
            <person name="Chen C."/>
            <person name="Wang M."/>
            <person name="Lipzen A."/>
            <person name="Daum C."/>
            <person name="Saski C.A."/>
            <person name="Payton A.C."/>
            <person name="Mcbreen J.C."/>
            <person name="Conrad R.E."/>
            <person name="Kollar L.M."/>
            <person name="Olsson S."/>
            <person name="Huttunen S."/>
            <person name="Landis J.B."/>
            <person name="Wickett N.J."/>
            <person name="Johnson M.G."/>
            <person name="Rensing S.A."/>
            <person name="Grimwood J."/>
            <person name="Schmutz J."/>
            <person name="Mcdaniel S.F."/>
        </authorList>
    </citation>
    <scope>NUCLEOTIDE SEQUENCE</scope>
    <source>
        <strain evidence="2">R40</strain>
    </source>
</reference>
<comment type="caution">
    <text evidence="2">The sequence shown here is derived from an EMBL/GenBank/DDBJ whole genome shotgun (WGS) entry which is preliminary data.</text>
</comment>
<dbReference type="SUPFAM" id="SSF50475">
    <property type="entry name" value="FMN-binding split barrel"/>
    <property type="match status" value="1"/>
</dbReference>
<feature type="domain" description="CREG-like beta-barrel" evidence="1">
    <location>
        <begin position="8"/>
        <end position="135"/>
    </location>
</feature>
<sequence length="145" mass="15995">MHLCDCRNVASFSDGPVGTSKGTPYFYLSKMDPTPNDIESDPRCSLSLSEAPLGSCGGVDTENPTCARLTLSGKMQEVTDTQELDFASQALFSKHPEMPDWPKGHKWVFYKLEIADIFLIDYYGGAKPITVDEYYRGSVKAAVAR</sequence>
<dbReference type="PANTHER" id="PTHR13343">
    <property type="entry name" value="CREG1 PROTEIN"/>
    <property type="match status" value="1"/>
</dbReference>
<dbReference type="Gene3D" id="2.30.110.10">
    <property type="entry name" value="Electron Transport, Fmn-binding Protein, Chain A"/>
    <property type="match status" value="1"/>
</dbReference>
<protein>
    <recommendedName>
        <fullName evidence="1">CREG-like beta-barrel domain-containing protein</fullName>
    </recommendedName>
</protein>
<dbReference type="PANTHER" id="PTHR13343:SF17">
    <property type="entry name" value="CELLULAR REPRESSOR OF E1A-STIMULATED GENES, ISOFORM A"/>
    <property type="match status" value="1"/>
</dbReference>
<dbReference type="AlphaFoldDB" id="A0A8T0IPG1"/>
<dbReference type="EMBL" id="CM026422">
    <property type="protein sequence ID" value="KAG0585634.1"/>
    <property type="molecule type" value="Genomic_DNA"/>
</dbReference>
<keyword evidence="3" id="KW-1185">Reference proteome</keyword>
<evidence type="ECO:0000313" key="2">
    <source>
        <dbReference type="EMBL" id="KAG0585634.1"/>
    </source>
</evidence>